<gene>
    <name evidence="1" type="ORF">E2C01_078454</name>
</gene>
<dbReference type="Proteomes" id="UP000324222">
    <property type="component" value="Unassembled WGS sequence"/>
</dbReference>
<dbReference type="EMBL" id="VSRR010063329">
    <property type="protein sequence ID" value="MPC83738.1"/>
    <property type="molecule type" value="Genomic_DNA"/>
</dbReference>
<sequence length="148" mass="16314">MEDVYGSLACDGTPCTRHWQDERCPLGGERAHFMTVTGAWCVARCVPCTRHWQNKEGPLGWLGRGVWRVIAHGEPCEAQQGCIVTALTTPTGLLGWTLGEEGFVPVPVQISTPKWSIDITTPATLSWNRIVIVESEITLLSWKLALLS</sequence>
<name>A0A5B7IST4_PORTR</name>
<accession>A0A5B7IST4</accession>
<dbReference type="AlphaFoldDB" id="A0A5B7IST4"/>
<proteinExistence type="predicted"/>
<evidence type="ECO:0000313" key="2">
    <source>
        <dbReference type="Proteomes" id="UP000324222"/>
    </source>
</evidence>
<organism evidence="1 2">
    <name type="scientific">Portunus trituberculatus</name>
    <name type="common">Swimming crab</name>
    <name type="synonym">Neptunus trituberculatus</name>
    <dbReference type="NCBI Taxonomy" id="210409"/>
    <lineage>
        <taxon>Eukaryota</taxon>
        <taxon>Metazoa</taxon>
        <taxon>Ecdysozoa</taxon>
        <taxon>Arthropoda</taxon>
        <taxon>Crustacea</taxon>
        <taxon>Multicrustacea</taxon>
        <taxon>Malacostraca</taxon>
        <taxon>Eumalacostraca</taxon>
        <taxon>Eucarida</taxon>
        <taxon>Decapoda</taxon>
        <taxon>Pleocyemata</taxon>
        <taxon>Brachyura</taxon>
        <taxon>Eubrachyura</taxon>
        <taxon>Portunoidea</taxon>
        <taxon>Portunidae</taxon>
        <taxon>Portuninae</taxon>
        <taxon>Portunus</taxon>
    </lineage>
</organism>
<keyword evidence="2" id="KW-1185">Reference proteome</keyword>
<comment type="caution">
    <text evidence="1">The sequence shown here is derived from an EMBL/GenBank/DDBJ whole genome shotgun (WGS) entry which is preliminary data.</text>
</comment>
<protein>
    <submittedName>
        <fullName evidence="1">Uncharacterized protein</fullName>
    </submittedName>
</protein>
<reference evidence="1 2" key="1">
    <citation type="submission" date="2019-05" db="EMBL/GenBank/DDBJ databases">
        <title>Another draft genome of Portunus trituberculatus and its Hox gene families provides insights of decapod evolution.</title>
        <authorList>
            <person name="Jeong J.-H."/>
            <person name="Song I."/>
            <person name="Kim S."/>
            <person name="Choi T."/>
            <person name="Kim D."/>
            <person name="Ryu S."/>
            <person name="Kim W."/>
        </authorList>
    </citation>
    <scope>NUCLEOTIDE SEQUENCE [LARGE SCALE GENOMIC DNA]</scope>
    <source>
        <tissue evidence="1">Muscle</tissue>
    </source>
</reference>
<evidence type="ECO:0000313" key="1">
    <source>
        <dbReference type="EMBL" id="MPC83738.1"/>
    </source>
</evidence>